<evidence type="ECO:0000313" key="4">
    <source>
        <dbReference type="Proteomes" id="UP000278398"/>
    </source>
</evidence>
<feature type="binding site" evidence="2">
    <location>
        <position position="140"/>
    </location>
    <ligand>
        <name>Fe cation</name>
        <dbReference type="ChEBI" id="CHEBI:24875"/>
    </ligand>
</feature>
<dbReference type="SUPFAM" id="SSF56420">
    <property type="entry name" value="Peptide deformylase"/>
    <property type="match status" value="1"/>
</dbReference>
<dbReference type="Proteomes" id="UP000278398">
    <property type="component" value="Unassembled WGS sequence"/>
</dbReference>
<feature type="binding site" evidence="2">
    <location>
        <position position="136"/>
    </location>
    <ligand>
        <name>Fe cation</name>
        <dbReference type="ChEBI" id="CHEBI:24875"/>
    </ligand>
</feature>
<dbReference type="CDD" id="cd00487">
    <property type="entry name" value="Pep_deformylase"/>
    <property type="match status" value="1"/>
</dbReference>
<sequence length="176" mass="19626">MPIKPLVILPDPILREVSKPVERVDPDIGRLAADMLETMYDAPGIGLAAIQVGVPLRMLVIDLSKEDEERAPHVFINPQILSVSDARNVHEEGCLSIPEYYAEVERPAAIRLSYLDGEGTKREMDADGLMATCLQHEIDHLNGVLFIDHISRLKRDMVVRKFKKLAKDNPPGKLLG</sequence>
<dbReference type="NCBIfam" id="TIGR00079">
    <property type="entry name" value="pept_deformyl"/>
    <property type="match status" value="1"/>
</dbReference>
<accession>A0A3R9YBI4</accession>
<dbReference type="PANTHER" id="PTHR10458">
    <property type="entry name" value="PEPTIDE DEFORMYLASE"/>
    <property type="match status" value="1"/>
</dbReference>
<comment type="cofactor">
    <cofactor evidence="2">
        <name>Fe(2+)</name>
        <dbReference type="ChEBI" id="CHEBI:29033"/>
    </cofactor>
    <text evidence="2">Binds 1 Fe(2+) ion.</text>
</comment>
<comment type="caution">
    <text evidence="3">The sequence shown here is derived from an EMBL/GenBank/DDBJ whole genome shotgun (WGS) entry which is preliminary data.</text>
</comment>
<reference evidence="3 4" key="1">
    <citation type="submission" date="2018-12" db="EMBL/GenBank/DDBJ databases">
        <title>Mesorhizobium carbonis sp. nov., isolated from coal mine water.</title>
        <authorList>
            <person name="Xin W."/>
            <person name="Xu Z."/>
            <person name="Xiang F."/>
            <person name="Zhang J."/>
            <person name="Xi L."/>
            <person name="Liu J."/>
        </authorList>
    </citation>
    <scope>NUCLEOTIDE SEQUENCE [LARGE SCALE GENOMIC DNA]</scope>
    <source>
        <strain evidence="3 4">B2.3</strain>
    </source>
</reference>
<dbReference type="GO" id="GO:0046872">
    <property type="term" value="F:metal ion binding"/>
    <property type="evidence" value="ECO:0007669"/>
    <property type="project" value="UniProtKB-KW"/>
</dbReference>
<comment type="similarity">
    <text evidence="1 2">Belongs to the polypeptide deformylase family.</text>
</comment>
<evidence type="ECO:0000256" key="2">
    <source>
        <dbReference type="HAMAP-Rule" id="MF_00163"/>
    </source>
</evidence>
<keyword evidence="2" id="KW-0648">Protein biosynthesis</keyword>
<dbReference type="GO" id="GO:0006412">
    <property type="term" value="P:translation"/>
    <property type="evidence" value="ECO:0007669"/>
    <property type="project" value="UniProtKB-UniRule"/>
</dbReference>
<dbReference type="InterPro" id="IPR036821">
    <property type="entry name" value="Peptide_deformylase_sf"/>
</dbReference>
<gene>
    <name evidence="2" type="primary">def</name>
    <name evidence="3" type="ORF">EJC49_05125</name>
</gene>
<dbReference type="EC" id="3.5.1.88" evidence="2"/>
<dbReference type="AlphaFoldDB" id="A0A3R9YBI4"/>
<dbReference type="PRINTS" id="PR01576">
    <property type="entry name" value="PDEFORMYLASE"/>
</dbReference>
<dbReference type="HAMAP" id="MF_00163">
    <property type="entry name" value="Pep_deformylase"/>
    <property type="match status" value="1"/>
</dbReference>
<dbReference type="Pfam" id="PF01327">
    <property type="entry name" value="Pep_deformylase"/>
    <property type="match status" value="1"/>
</dbReference>
<dbReference type="RefSeq" id="WP_126698438.1">
    <property type="nucleotide sequence ID" value="NZ_RWKW01000016.1"/>
</dbReference>
<keyword evidence="2 3" id="KW-0378">Hydrolase</keyword>
<dbReference type="PIRSF" id="PIRSF004749">
    <property type="entry name" value="Pep_def"/>
    <property type="match status" value="1"/>
</dbReference>
<feature type="active site" evidence="2">
    <location>
        <position position="137"/>
    </location>
</feature>
<comment type="function">
    <text evidence="2">Removes the formyl group from the N-terminal Met of newly synthesized proteins. Requires at least a dipeptide for an efficient rate of reaction. N-terminal L-methionine is a prerequisite for activity but the enzyme has broad specificity at other positions.</text>
</comment>
<dbReference type="PANTHER" id="PTHR10458:SF22">
    <property type="entry name" value="PEPTIDE DEFORMYLASE"/>
    <property type="match status" value="1"/>
</dbReference>
<dbReference type="Gene3D" id="3.90.45.10">
    <property type="entry name" value="Peptide deformylase"/>
    <property type="match status" value="1"/>
</dbReference>
<comment type="catalytic activity">
    <reaction evidence="2">
        <text>N-terminal N-formyl-L-methionyl-[peptide] + H2O = N-terminal L-methionyl-[peptide] + formate</text>
        <dbReference type="Rhea" id="RHEA:24420"/>
        <dbReference type="Rhea" id="RHEA-COMP:10639"/>
        <dbReference type="Rhea" id="RHEA-COMP:10640"/>
        <dbReference type="ChEBI" id="CHEBI:15377"/>
        <dbReference type="ChEBI" id="CHEBI:15740"/>
        <dbReference type="ChEBI" id="CHEBI:49298"/>
        <dbReference type="ChEBI" id="CHEBI:64731"/>
        <dbReference type="EC" id="3.5.1.88"/>
    </reaction>
</comment>
<keyword evidence="4" id="KW-1185">Reference proteome</keyword>
<name>A0A3R9YBI4_9HYPH</name>
<dbReference type="GO" id="GO:0042586">
    <property type="term" value="F:peptide deformylase activity"/>
    <property type="evidence" value="ECO:0007669"/>
    <property type="project" value="UniProtKB-UniRule"/>
</dbReference>
<feature type="binding site" evidence="2">
    <location>
        <position position="94"/>
    </location>
    <ligand>
        <name>Fe cation</name>
        <dbReference type="ChEBI" id="CHEBI:24875"/>
    </ligand>
</feature>
<dbReference type="OrthoDB" id="9804313at2"/>
<evidence type="ECO:0000313" key="3">
    <source>
        <dbReference type="EMBL" id="RST87507.1"/>
    </source>
</evidence>
<dbReference type="NCBIfam" id="NF001159">
    <property type="entry name" value="PRK00150.1-3"/>
    <property type="match status" value="1"/>
</dbReference>
<protein>
    <recommendedName>
        <fullName evidence="2">Peptide deformylase</fullName>
        <shortName evidence="2">PDF</shortName>
        <ecNumber evidence="2">3.5.1.88</ecNumber>
    </recommendedName>
    <alternativeName>
        <fullName evidence="2">Polypeptide deformylase</fullName>
    </alternativeName>
</protein>
<proteinExistence type="inferred from homology"/>
<dbReference type="EMBL" id="RWKW01000016">
    <property type="protein sequence ID" value="RST87507.1"/>
    <property type="molecule type" value="Genomic_DNA"/>
</dbReference>
<organism evidence="3 4">
    <name type="scientific">Aquibium carbonis</name>
    <dbReference type="NCBI Taxonomy" id="2495581"/>
    <lineage>
        <taxon>Bacteria</taxon>
        <taxon>Pseudomonadati</taxon>
        <taxon>Pseudomonadota</taxon>
        <taxon>Alphaproteobacteria</taxon>
        <taxon>Hyphomicrobiales</taxon>
        <taxon>Phyllobacteriaceae</taxon>
        <taxon>Aquibium</taxon>
    </lineage>
</organism>
<dbReference type="InterPro" id="IPR023635">
    <property type="entry name" value="Peptide_deformylase"/>
</dbReference>
<keyword evidence="2" id="KW-0408">Iron</keyword>
<evidence type="ECO:0000256" key="1">
    <source>
        <dbReference type="ARBA" id="ARBA00010759"/>
    </source>
</evidence>
<keyword evidence="2" id="KW-0479">Metal-binding</keyword>